<keyword evidence="2" id="KW-0732">Signal</keyword>
<dbReference type="AlphaFoldDB" id="A0A931BQC3"/>
<comment type="caution">
    <text evidence="3">The sequence shown here is derived from an EMBL/GenBank/DDBJ whole genome shotgun (WGS) entry which is preliminary data.</text>
</comment>
<dbReference type="Proteomes" id="UP000599312">
    <property type="component" value="Unassembled WGS sequence"/>
</dbReference>
<feature type="signal peptide" evidence="2">
    <location>
        <begin position="1"/>
        <end position="20"/>
    </location>
</feature>
<evidence type="ECO:0000313" key="4">
    <source>
        <dbReference type="Proteomes" id="UP000599312"/>
    </source>
</evidence>
<dbReference type="EMBL" id="JADQDO010000009">
    <property type="protein sequence ID" value="MBF9235001.1"/>
    <property type="molecule type" value="Genomic_DNA"/>
</dbReference>
<accession>A0A931BQC3</accession>
<protein>
    <submittedName>
        <fullName evidence="3">Uncharacterized protein</fullName>
    </submittedName>
</protein>
<gene>
    <name evidence="3" type="ORF">I2H38_16625</name>
</gene>
<evidence type="ECO:0000256" key="1">
    <source>
        <dbReference type="SAM" id="MobiDB-lite"/>
    </source>
</evidence>
<keyword evidence="4" id="KW-1185">Reference proteome</keyword>
<dbReference type="RefSeq" id="WP_196272988.1">
    <property type="nucleotide sequence ID" value="NZ_JADQDO010000009.1"/>
</dbReference>
<evidence type="ECO:0000313" key="3">
    <source>
        <dbReference type="EMBL" id="MBF9235001.1"/>
    </source>
</evidence>
<evidence type="ECO:0000256" key="2">
    <source>
        <dbReference type="SAM" id="SignalP"/>
    </source>
</evidence>
<proteinExistence type="predicted"/>
<reference evidence="3" key="1">
    <citation type="submission" date="2020-11" db="EMBL/GenBank/DDBJ databases">
        <authorList>
            <person name="Kim M.K."/>
        </authorList>
    </citation>
    <scope>NUCLEOTIDE SEQUENCE</scope>
    <source>
        <strain evidence="3">BT350</strain>
    </source>
</reference>
<feature type="region of interest" description="Disordered" evidence="1">
    <location>
        <begin position="22"/>
        <end position="70"/>
    </location>
</feature>
<name>A0A931BQC3_9HYPH</name>
<feature type="compositionally biased region" description="Pro residues" evidence="1">
    <location>
        <begin position="45"/>
        <end position="57"/>
    </location>
</feature>
<feature type="chain" id="PRO_5036760528" evidence="2">
    <location>
        <begin position="21"/>
        <end position="108"/>
    </location>
</feature>
<organism evidence="3 4">
    <name type="scientific">Microvirga alba</name>
    <dbReference type="NCBI Taxonomy" id="2791025"/>
    <lineage>
        <taxon>Bacteria</taxon>
        <taxon>Pseudomonadati</taxon>
        <taxon>Pseudomonadota</taxon>
        <taxon>Alphaproteobacteria</taxon>
        <taxon>Hyphomicrobiales</taxon>
        <taxon>Methylobacteriaceae</taxon>
        <taxon>Microvirga</taxon>
    </lineage>
</organism>
<sequence>MKPIALAILAALTVAAPASAQYYPNPYSPPPEPEWGGPRPGYRHGPPPPPPGYGPPPHESRRPAQRQRVGNVCYTSRGSCEYPQYFPLNTPCRCDIPGFGQKRGAILY</sequence>